<dbReference type="AlphaFoldDB" id="C6XEC3"/>
<gene>
    <name evidence="1" type="ordered locus">Msip34_1653</name>
</gene>
<evidence type="ECO:0000313" key="2">
    <source>
        <dbReference type="Proteomes" id="UP000002743"/>
    </source>
</evidence>
<keyword evidence="2" id="KW-1185">Reference proteome</keyword>
<dbReference type="KEGG" id="mei:Msip34_1653"/>
<dbReference type="RefSeq" id="WP_015830313.1">
    <property type="nucleotide sequence ID" value="NC_012969.1"/>
</dbReference>
<dbReference type="EMBL" id="CP001674">
    <property type="protein sequence ID" value="ACT50898.1"/>
    <property type="molecule type" value="Genomic_DNA"/>
</dbReference>
<organism evidence="1 2">
    <name type="scientific">Methylovorus glucosotrophus (strain SIP3-4)</name>
    <dbReference type="NCBI Taxonomy" id="582744"/>
    <lineage>
        <taxon>Bacteria</taxon>
        <taxon>Pseudomonadati</taxon>
        <taxon>Pseudomonadota</taxon>
        <taxon>Betaproteobacteria</taxon>
        <taxon>Nitrosomonadales</taxon>
        <taxon>Methylophilaceae</taxon>
        <taxon>Methylovorus</taxon>
    </lineage>
</organism>
<protein>
    <submittedName>
        <fullName evidence="1">Uncharacterized protein</fullName>
    </submittedName>
</protein>
<sequence length="69" mass="7671">MNAPLALSDELSFMAEQVDGKEFNHHVSAYRRHKTDTLIASFYARPSAEISHDLVSSADDNKAKGYSND</sequence>
<name>C6XEC3_METGS</name>
<reference evidence="2" key="1">
    <citation type="submission" date="2009-07" db="EMBL/GenBank/DDBJ databases">
        <title>Complete sequence of chromosome of Methylovorus sp. SIP3-4.</title>
        <authorList>
            <person name="Lucas S."/>
            <person name="Copeland A."/>
            <person name="Lapidus A."/>
            <person name="Glavina del Rio T."/>
            <person name="Tice H."/>
            <person name="Bruce D."/>
            <person name="Goodwin L."/>
            <person name="Pitluck S."/>
            <person name="Clum A."/>
            <person name="Larimer F."/>
            <person name="Land M."/>
            <person name="Hauser L."/>
            <person name="Kyrpides N."/>
            <person name="Mikhailova N."/>
            <person name="Kayluzhnaya M."/>
            <person name="Chistoserdova L."/>
        </authorList>
    </citation>
    <scope>NUCLEOTIDE SEQUENCE [LARGE SCALE GENOMIC DNA]</scope>
    <source>
        <strain evidence="2">SIP3-4</strain>
    </source>
</reference>
<dbReference type="STRING" id="582744.Msip34_1653"/>
<dbReference type="Proteomes" id="UP000002743">
    <property type="component" value="Chromosome"/>
</dbReference>
<proteinExistence type="predicted"/>
<dbReference type="HOGENOM" id="CLU_2771142_0_0_4"/>
<accession>C6XEC3</accession>
<reference evidence="1 2" key="2">
    <citation type="journal article" date="2011" name="J. Bacteriol.">
        <title>Genomes of three methylotrophs from a single niche uncover genetic and metabolic divergence of Methylophilaceae.</title>
        <authorList>
            <person name="Lapidus A."/>
            <person name="Clum A."/>
            <person name="Labutti K."/>
            <person name="Kaluzhnaya M.G."/>
            <person name="Lim S."/>
            <person name="Beck D.A."/>
            <person name="Glavina Del Rio T."/>
            <person name="Nolan M."/>
            <person name="Mavromatis K."/>
            <person name="Huntemann M."/>
            <person name="Lucas S."/>
            <person name="Lidstrom M.E."/>
            <person name="Ivanova N."/>
            <person name="Chistoserdova L."/>
        </authorList>
    </citation>
    <scope>NUCLEOTIDE SEQUENCE [LARGE SCALE GENOMIC DNA]</scope>
    <source>
        <strain evidence="1 2">SIP3-4</strain>
    </source>
</reference>
<evidence type="ECO:0000313" key="1">
    <source>
        <dbReference type="EMBL" id="ACT50898.1"/>
    </source>
</evidence>